<evidence type="ECO:0000313" key="2">
    <source>
        <dbReference type="EMBL" id="MCC8391853.1"/>
    </source>
</evidence>
<feature type="transmembrane region" description="Helical" evidence="1">
    <location>
        <begin position="117"/>
        <end position="135"/>
    </location>
</feature>
<organism evidence="2 3">
    <name type="scientific">Paraburkholderia sejongensis</name>
    <dbReference type="NCBI Taxonomy" id="2886946"/>
    <lineage>
        <taxon>Bacteria</taxon>
        <taxon>Pseudomonadati</taxon>
        <taxon>Pseudomonadota</taxon>
        <taxon>Betaproteobacteria</taxon>
        <taxon>Burkholderiales</taxon>
        <taxon>Burkholderiaceae</taxon>
        <taxon>Paraburkholderia</taxon>
    </lineage>
</organism>
<sequence>MIATLAFLLAVVLCATRGVLEFLIGKDAAYLVQVGGIVGLLMWYVSPSAIAAYFGSEGRRSLALVLGTLFSVLLSIVVTLAQTGQLGLSYLFVFIFTLFVYFYAISNYQKRFIRPRFAYWGVVLIALIEAGVALAQQQSVFPIDLPGATYGFDNLRAPSLTGSYLHYPLFVAIVASLCGVDYLVRKSVLSGLACALLSFAIFSALSRSGMLIILGTFGLAFLQGPVRFLVRNGKLIIAGTFATLAIMVFGGALSSHNDSVVNVGTERMMGATNLQSEGNDGRTEAWDKAVLLAQPVNLIAGSYFGLVTNSAPDSVKQEFGIVESSVLQQVLNVGLMGALFYYGVLFSITRLISRDSRISLCVWAALFQTLFYQSIEVVPFVFILMTLPVFDYVGGPRRS</sequence>
<feature type="transmembrane region" description="Helical" evidence="1">
    <location>
        <begin position="28"/>
        <end position="54"/>
    </location>
</feature>
<keyword evidence="1" id="KW-0472">Membrane</keyword>
<evidence type="ECO:0000313" key="3">
    <source>
        <dbReference type="Proteomes" id="UP001431019"/>
    </source>
</evidence>
<feature type="transmembrane region" description="Helical" evidence="1">
    <location>
        <begin position="87"/>
        <end position="105"/>
    </location>
</feature>
<name>A0ABS8JPM4_9BURK</name>
<keyword evidence="1" id="KW-1133">Transmembrane helix</keyword>
<keyword evidence="3" id="KW-1185">Reference proteome</keyword>
<proteinExistence type="predicted"/>
<feature type="transmembrane region" description="Helical" evidence="1">
    <location>
        <begin position="330"/>
        <end position="348"/>
    </location>
</feature>
<feature type="transmembrane region" description="Helical" evidence="1">
    <location>
        <begin position="211"/>
        <end position="230"/>
    </location>
</feature>
<dbReference type="RefSeq" id="WP_230508088.1">
    <property type="nucleotide sequence ID" value="NZ_JAJITD010000002.1"/>
</dbReference>
<accession>A0ABS8JPM4</accession>
<feature type="transmembrane region" description="Helical" evidence="1">
    <location>
        <begin position="164"/>
        <end position="183"/>
    </location>
</feature>
<gene>
    <name evidence="2" type="ORF">LJ656_04560</name>
</gene>
<evidence type="ECO:0008006" key="4">
    <source>
        <dbReference type="Google" id="ProtNLM"/>
    </source>
</evidence>
<dbReference type="EMBL" id="JAJITD010000002">
    <property type="protein sequence ID" value="MCC8391853.1"/>
    <property type="molecule type" value="Genomic_DNA"/>
</dbReference>
<feature type="transmembrane region" description="Helical" evidence="1">
    <location>
        <begin position="235"/>
        <end position="253"/>
    </location>
</feature>
<feature type="transmembrane region" description="Helical" evidence="1">
    <location>
        <begin position="360"/>
        <end position="390"/>
    </location>
</feature>
<reference evidence="2 3" key="1">
    <citation type="submission" date="2021-11" db="EMBL/GenBank/DDBJ databases">
        <authorList>
            <person name="Oh E.-T."/>
            <person name="Kim S.-B."/>
        </authorList>
    </citation>
    <scope>NUCLEOTIDE SEQUENCE [LARGE SCALE GENOMIC DNA]</scope>
    <source>
        <strain evidence="2 3">MMS20-SJTR3</strain>
    </source>
</reference>
<comment type="caution">
    <text evidence="2">The sequence shown here is derived from an EMBL/GenBank/DDBJ whole genome shotgun (WGS) entry which is preliminary data.</text>
</comment>
<feature type="transmembrane region" description="Helical" evidence="1">
    <location>
        <begin position="61"/>
        <end position="81"/>
    </location>
</feature>
<dbReference type="Proteomes" id="UP001431019">
    <property type="component" value="Unassembled WGS sequence"/>
</dbReference>
<evidence type="ECO:0000256" key="1">
    <source>
        <dbReference type="SAM" id="Phobius"/>
    </source>
</evidence>
<feature type="transmembrane region" description="Helical" evidence="1">
    <location>
        <begin position="188"/>
        <end position="205"/>
    </location>
</feature>
<protein>
    <recommendedName>
        <fullName evidence="4">O-Antigen ligase</fullName>
    </recommendedName>
</protein>
<keyword evidence="1" id="KW-0812">Transmembrane</keyword>